<gene>
    <name evidence="3" type="ORF">HNR60_002996</name>
</gene>
<keyword evidence="2" id="KW-0732">Signal</keyword>
<dbReference type="RefSeq" id="WP_184258773.1">
    <property type="nucleotide sequence ID" value="NZ_JACHIH010000018.1"/>
</dbReference>
<organism evidence="3 4">
    <name type="scientific">Rhodopseudomonas rhenobacensis</name>
    <dbReference type="NCBI Taxonomy" id="87461"/>
    <lineage>
        <taxon>Bacteria</taxon>
        <taxon>Pseudomonadati</taxon>
        <taxon>Pseudomonadota</taxon>
        <taxon>Alphaproteobacteria</taxon>
        <taxon>Hyphomicrobiales</taxon>
        <taxon>Nitrobacteraceae</taxon>
        <taxon>Rhodopseudomonas</taxon>
    </lineage>
</organism>
<dbReference type="AlphaFoldDB" id="A0A7W7Z589"/>
<reference evidence="3 4" key="1">
    <citation type="submission" date="2020-08" db="EMBL/GenBank/DDBJ databases">
        <title>Genomic Encyclopedia of Type Strains, Phase IV (KMG-IV): sequencing the most valuable type-strain genomes for metagenomic binning, comparative biology and taxonomic classification.</title>
        <authorList>
            <person name="Goeker M."/>
        </authorList>
    </citation>
    <scope>NUCLEOTIDE SEQUENCE [LARGE SCALE GENOMIC DNA]</scope>
    <source>
        <strain evidence="3 4">DSM 12706</strain>
    </source>
</reference>
<feature type="chain" id="PRO_5031457245" evidence="2">
    <location>
        <begin position="25"/>
        <end position="96"/>
    </location>
</feature>
<evidence type="ECO:0000256" key="1">
    <source>
        <dbReference type="SAM" id="MobiDB-lite"/>
    </source>
</evidence>
<feature type="signal peptide" evidence="2">
    <location>
        <begin position="1"/>
        <end position="24"/>
    </location>
</feature>
<sequence>MKRMLIATAVAGFLGLGLMLPAAAMPVSGGLAAAATTTAATDNVVEAQYGRRHVVRRGYYGPRPGMRRGYGPRPGMYRGHRGPGYGMARGRHRGWR</sequence>
<protein>
    <submittedName>
        <fullName evidence="3">Uncharacterized protein</fullName>
    </submittedName>
</protein>
<evidence type="ECO:0000313" key="3">
    <source>
        <dbReference type="EMBL" id="MBB5048234.1"/>
    </source>
</evidence>
<evidence type="ECO:0000256" key="2">
    <source>
        <dbReference type="SAM" id="SignalP"/>
    </source>
</evidence>
<name>A0A7W7Z589_9BRAD</name>
<feature type="compositionally biased region" description="Low complexity" evidence="1">
    <location>
        <begin position="63"/>
        <end position="77"/>
    </location>
</feature>
<proteinExistence type="predicted"/>
<dbReference type="Proteomes" id="UP000542353">
    <property type="component" value="Unassembled WGS sequence"/>
</dbReference>
<evidence type="ECO:0000313" key="4">
    <source>
        <dbReference type="Proteomes" id="UP000542353"/>
    </source>
</evidence>
<keyword evidence="4" id="KW-1185">Reference proteome</keyword>
<comment type="caution">
    <text evidence="3">The sequence shown here is derived from an EMBL/GenBank/DDBJ whole genome shotgun (WGS) entry which is preliminary data.</text>
</comment>
<feature type="region of interest" description="Disordered" evidence="1">
    <location>
        <begin position="63"/>
        <end position="96"/>
    </location>
</feature>
<dbReference type="EMBL" id="JACHIH010000018">
    <property type="protein sequence ID" value="MBB5048234.1"/>
    <property type="molecule type" value="Genomic_DNA"/>
</dbReference>
<accession>A0A7W7Z589</accession>